<sequence>MLIFKFYPVAALLLVHSLQWMSCQAVYKSSEGRIDELISLPKKDVRNGIIRYHKLYHNCTGHHVRITPVKRKRRRKKSKNKCGRFKAIGKSDDSYITLVFESKTIKGLSGITIREKRTNNYLCFNNKGKPIAMCSGDRLRCLFEEDIQDDFSIFRLVRNKKKWYLGFSTRGKPLPSRKFRRKRFRKCFRFMKRDNDFSSNRSSGPNLGNNTNLFHTLANETLSRKLWSKTRRNQRWYSG</sequence>
<feature type="chain" id="PRO_5046375245" evidence="2">
    <location>
        <begin position="26"/>
        <end position="239"/>
    </location>
</feature>
<dbReference type="SUPFAM" id="SSF50353">
    <property type="entry name" value="Cytokine"/>
    <property type="match status" value="1"/>
</dbReference>
<protein>
    <submittedName>
        <fullName evidence="4">Fibroblast growth factor 18-like</fullName>
    </submittedName>
</protein>
<feature type="signal peptide" evidence="2">
    <location>
        <begin position="1"/>
        <end position="25"/>
    </location>
</feature>
<dbReference type="GeneID" id="111086844"/>
<evidence type="ECO:0000313" key="3">
    <source>
        <dbReference type="Proteomes" id="UP000694941"/>
    </source>
</evidence>
<proteinExistence type="inferred from homology"/>
<name>A0ABM1STY0_LIMPO</name>
<dbReference type="PANTHER" id="PTHR11486">
    <property type="entry name" value="FIBROBLAST GROWTH FACTOR"/>
    <property type="match status" value="1"/>
</dbReference>
<dbReference type="Gene3D" id="2.80.10.50">
    <property type="match status" value="1"/>
</dbReference>
<dbReference type="SMART" id="SM00442">
    <property type="entry name" value="FGF"/>
    <property type="match status" value="1"/>
</dbReference>
<gene>
    <name evidence="4" type="primary">LOC111086844</name>
</gene>
<dbReference type="InterPro" id="IPR008996">
    <property type="entry name" value="IL1/FGF"/>
</dbReference>
<evidence type="ECO:0000256" key="1">
    <source>
        <dbReference type="ARBA" id="ARBA00007936"/>
    </source>
</evidence>
<evidence type="ECO:0000256" key="2">
    <source>
        <dbReference type="SAM" id="SignalP"/>
    </source>
</evidence>
<evidence type="ECO:0000313" key="4">
    <source>
        <dbReference type="RefSeq" id="XP_022247086.1"/>
    </source>
</evidence>
<dbReference type="Pfam" id="PF00167">
    <property type="entry name" value="FGF"/>
    <property type="match status" value="1"/>
</dbReference>
<dbReference type="InterPro" id="IPR002209">
    <property type="entry name" value="Fibroblast_GF_fam"/>
</dbReference>
<dbReference type="Proteomes" id="UP000694941">
    <property type="component" value="Unplaced"/>
</dbReference>
<accession>A0ABM1STY0</accession>
<keyword evidence="3" id="KW-1185">Reference proteome</keyword>
<reference evidence="4" key="1">
    <citation type="submission" date="2025-08" db="UniProtKB">
        <authorList>
            <consortium name="RefSeq"/>
        </authorList>
    </citation>
    <scope>IDENTIFICATION</scope>
    <source>
        <tissue evidence="4">Muscle</tissue>
    </source>
</reference>
<organism evidence="3 4">
    <name type="scientific">Limulus polyphemus</name>
    <name type="common">Atlantic horseshoe crab</name>
    <dbReference type="NCBI Taxonomy" id="6850"/>
    <lineage>
        <taxon>Eukaryota</taxon>
        <taxon>Metazoa</taxon>
        <taxon>Ecdysozoa</taxon>
        <taxon>Arthropoda</taxon>
        <taxon>Chelicerata</taxon>
        <taxon>Merostomata</taxon>
        <taxon>Xiphosura</taxon>
        <taxon>Limulidae</taxon>
        <taxon>Limulus</taxon>
    </lineage>
</organism>
<keyword evidence="2" id="KW-0732">Signal</keyword>
<dbReference type="RefSeq" id="XP_022247086.1">
    <property type="nucleotide sequence ID" value="XM_022391378.1"/>
</dbReference>
<dbReference type="CDD" id="cd23307">
    <property type="entry name" value="beta-trefoil_FGF8-like"/>
    <property type="match status" value="1"/>
</dbReference>
<comment type="similarity">
    <text evidence="1">Belongs to the heparin-binding growth factors family.</text>
</comment>